<evidence type="ECO:0000256" key="1">
    <source>
        <dbReference type="SAM" id="SignalP"/>
    </source>
</evidence>
<gene>
    <name evidence="2" type="primary">UPK3B</name>
</gene>
<name>A0A4W2FH05_BOBOX</name>
<dbReference type="GeneTree" id="ENSGT00940000153392"/>
<feature type="chain" id="PRO_5044611398" evidence="1">
    <location>
        <begin position="27"/>
        <end position="321"/>
    </location>
</feature>
<dbReference type="GO" id="GO:0016020">
    <property type="term" value="C:membrane"/>
    <property type="evidence" value="ECO:0007669"/>
    <property type="project" value="TreeGrafter"/>
</dbReference>
<protein>
    <submittedName>
        <fullName evidence="2">Uroplakin 3B</fullName>
    </submittedName>
</protein>
<dbReference type="InterPro" id="IPR024831">
    <property type="entry name" value="Uroplakin-3"/>
</dbReference>
<dbReference type="Ensembl" id="ENSBIXT00000015538.1">
    <property type="protein sequence ID" value="ENSBIXP00000000749.1"/>
    <property type="gene ID" value="ENSBIXG00000029422.1"/>
</dbReference>
<evidence type="ECO:0000313" key="2">
    <source>
        <dbReference type="Ensembl" id="ENSBIXP00005004726.1"/>
    </source>
</evidence>
<feature type="signal peptide" evidence="1">
    <location>
        <begin position="1"/>
        <end position="26"/>
    </location>
</feature>
<keyword evidence="3" id="KW-1185">Reference proteome</keyword>
<evidence type="ECO:0000313" key="4">
    <source>
        <dbReference type="Proteomes" id="UP000429181"/>
    </source>
</evidence>
<evidence type="ECO:0000313" key="3">
    <source>
        <dbReference type="Proteomes" id="UP000314981"/>
    </source>
</evidence>
<dbReference type="PANTHER" id="PTHR15446:SF15">
    <property type="entry name" value="UROPLAKIN-3B"/>
    <property type="match status" value="1"/>
</dbReference>
<dbReference type="PANTHER" id="PTHR15446">
    <property type="entry name" value="UROPLAKIN III"/>
    <property type="match status" value="1"/>
</dbReference>
<sequence>MGLPSRQPRLWLLLLVVLGWPQPCLTLDLIPYTPRITSWDLEGKVTATTFSLEQPRCVLDRHSSAADTVWLVVAFSNASRVFQNPQTLAEIPASPRLLTDGHYMTLPLTMDQLPCEDPADGSGRAPVLRVGNDAGCLADLHQPRYCNAPLPGPGPYSFGIFLCAVGSPGGAGGLHEEVGITEPGEVPADELQGLTPGRDEVVRPHCSPPREVPRLHRHVARAAEWRHDHHHLHPVFSGRPLAPGLPGSLQRALLQPVVAGGGPGAAADRLLHGKALHDPPHPAQRGSYPAGGLRAWPGTLPQPQPLAWPTWLGLGQWGPGG</sequence>
<dbReference type="Proteomes" id="UP000314981">
    <property type="component" value="Chromosome 25"/>
</dbReference>
<dbReference type="Ensembl" id="ENSBIXT00005007761.1">
    <property type="protein sequence ID" value="ENSBIXP00005004726.1"/>
    <property type="gene ID" value="ENSBIXG00005010658.1"/>
</dbReference>
<accession>A0A4W2FH05</accession>
<organism evidence="2 4">
    <name type="scientific">Bos indicus x Bos taurus</name>
    <name type="common">Hybrid cattle</name>
    <dbReference type="NCBI Taxonomy" id="30522"/>
    <lineage>
        <taxon>Eukaryota</taxon>
        <taxon>Metazoa</taxon>
        <taxon>Chordata</taxon>
        <taxon>Craniata</taxon>
        <taxon>Vertebrata</taxon>
        <taxon>Euteleostomi</taxon>
        <taxon>Mammalia</taxon>
        <taxon>Eutheria</taxon>
        <taxon>Laurasiatheria</taxon>
        <taxon>Artiodactyla</taxon>
        <taxon>Ruminantia</taxon>
        <taxon>Pecora</taxon>
        <taxon>Bovidae</taxon>
        <taxon>Bovinae</taxon>
        <taxon>Bos</taxon>
    </lineage>
</organism>
<keyword evidence="1" id="KW-0732">Signal</keyword>
<proteinExistence type="predicted"/>
<reference evidence="2" key="2">
    <citation type="submission" date="2025-05" db="UniProtKB">
        <authorList>
            <consortium name="Ensembl"/>
        </authorList>
    </citation>
    <scope>IDENTIFICATION</scope>
</reference>
<dbReference type="AlphaFoldDB" id="A0A4W2FH05"/>
<dbReference type="Proteomes" id="UP000429181">
    <property type="component" value="Chromosome 25"/>
</dbReference>
<reference evidence="3 4" key="1">
    <citation type="submission" date="2018-11" db="EMBL/GenBank/DDBJ databases">
        <title>Haplotype-resolved cattle genomes.</title>
        <authorList>
            <person name="Low W.Y."/>
            <person name="Tearle R."/>
            <person name="Bickhart D.M."/>
            <person name="Rosen B.D."/>
            <person name="Koren S."/>
            <person name="Rhie A."/>
            <person name="Hiendleder S."/>
            <person name="Phillippy A.M."/>
            <person name="Smith T.P.L."/>
            <person name="Williams J.L."/>
        </authorList>
    </citation>
    <scope>NUCLEOTIDE SEQUENCE [LARGE SCALE GENOMIC DNA]</scope>
</reference>